<dbReference type="PANTHER" id="PTHR30595:SF6">
    <property type="entry name" value="SCHLAFEN ALBA-2 DOMAIN-CONTAINING PROTEIN"/>
    <property type="match status" value="1"/>
</dbReference>
<feature type="domain" description="Schlafen AlbA-2" evidence="1">
    <location>
        <begin position="20"/>
        <end position="136"/>
    </location>
</feature>
<keyword evidence="2" id="KW-0547">Nucleotide-binding</keyword>
<keyword evidence="2" id="KW-0067">ATP-binding</keyword>
<dbReference type="EMBL" id="JBHSNQ010000076">
    <property type="protein sequence ID" value="MFC5541893.1"/>
    <property type="molecule type" value="Genomic_DNA"/>
</dbReference>
<organism evidence="2 3">
    <name type="scientific">Ureibacillus suwonensis</name>
    <dbReference type="NCBI Taxonomy" id="313007"/>
    <lineage>
        <taxon>Bacteria</taxon>
        <taxon>Bacillati</taxon>
        <taxon>Bacillota</taxon>
        <taxon>Bacilli</taxon>
        <taxon>Bacillales</taxon>
        <taxon>Caryophanaceae</taxon>
        <taxon>Ureibacillus</taxon>
    </lineage>
</organism>
<evidence type="ECO:0000313" key="3">
    <source>
        <dbReference type="Proteomes" id="UP001595978"/>
    </source>
</evidence>
<accession>A0ABW0RBB2</accession>
<keyword evidence="3" id="KW-1185">Reference proteome</keyword>
<proteinExistence type="predicted"/>
<dbReference type="Proteomes" id="UP001595978">
    <property type="component" value="Unassembled WGS sequence"/>
</dbReference>
<dbReference type="InterPro" id="IPR038475">
    <property type="entry name" value="RecG_C_sf"/>
</dbReference>
<reference evidence="3" key="1">
    <citation type="journal article" date="2019" name="Int. J. Syst. Evol. Microbiol.">
        <title>The Global Catalogue of Microorganisms (GCM) 10K type strain sequencing project: providing services to taxonomists for standard genome sequencing and annotation.</title>
        <authorList>
            <consortium name="The Broad Institute Genomics Platform"/>
            <consortium name="The Broad Institute Genome Sequencing Center for Infectious Disease"/>
            <person name="Wu L."/>
            <person name="Ma J."/>
        </authorList>
    </citation>
    <scope>NUCLEOTIDE SEQUENCE [LARGE SCALE GENOMIC DNA]</scope>
    <source>
        <strain evidence="3">CCUG 56331</strain>
    </source>
</reference>
<gene>
    <name evidence="2" type="ORF">ACFPOH_08970</name>
</gene>
<sequence>MFEIPALHSLTIEDILTIPESQYFDRKSAEIKAKKLAETLIAFANADGGIIAIGVKNGQIEGVKSQGEQKINDFLQAKMDHCKPAIKTEERFLDVINSKGQQDEILLIQVFASRDTVHKTMSDKVFLRVGDENKELTHEQRLDLEYDKGERLFEEQPVKRCRIEDLDDEVLKLYATALKYEGEDLLQPLYARGFIDIASGQPEITAAGVLLFAKMPTKFFPNARIRFIRYDGIYENVGVEMNIIKHEYIEGPLPILIQKAKDVIGAQLRQFTSLDPLTGKFKTVPEYPEFAWQEGIVNAVVHRAYNIQGDDIKVKMFDDRLEIISPGRFPNIVNRDNIREVRYSRNPSIARVLTELGWVRELGEGVKRMYKEMKEYFLEEPEYIEEANSIRLILKNNIVMRRVRNNEQIKKILTDEWTSFEIHEKKAIEMIYHKGKLTTREFANAIGRSTNYAKKILTNLCEKEIFELIRTSIHDPNQYYILKVDPNKSKNEN</sequence>
<dbReference type="GO" id="GO:0005524">
    <property type="term" value="F:ATP binding"/>
    <property type="evidence" value="ECO:0007669"/>
    <property type="project" value="UniProtKB-KW"/>
</dbReference>
<name>A0ABW0RBB2_9BACL</name>
<dbReference type="PANTHER" id="PTHR30595">
    <property type="entry name" value="GLPR-RELATED TRANSCRIPTIONAL REPRESSOR"/>
    <property type="match status" value="1"/>
</dbReference>
<dbReference type="RefSeq" id="WP_390309440.1">
    <property type="nucleotide sequence ID" value="NZ_JBHSNQ010000076.1"/>
</dbReference>
<evidence type="ECO:0000313" key="2">
    <source>
        <dbReference type="EMBL" id="MFC5541893.1"/>
    </source>
</evidence>
<dbReference type="Pfam" id="PF04326">
    <property type="entry name" value="SLFN_AlbA_2"/>
    <property type="match status" value="1"/>
</dbReference>
<evidence type="ECO:0000259" key="1">
    <source>
        <dbReference type="Pfam" id="PF04326"/>
    </source>
</evidence>
<dbReference type="Pfam" id="PF13749">
    <property type="entry name" value="HATPase_c_4"/>
    <property type="match status" value="1"/>
</dbReference>
<dbReference type="Gene3D" id="3.30.950.30">
    <property type="entry name" value="Schlafen, AAA domain"/>
    <property type="match status" value="1"/>
</dbReference>
<protein>
    <submittedName>
        <fullName evidence="2">ATP-binding protein</fullName>
    </submittedName>
</protein>
<dbReference type="Gene3D" id="3.30.565.60">
    <property type="match status" value="1"/>
</dbReference>
<dbReference type="InterPro" id="IPR038461">
    <property type="entry name" value="Schlafen_AlbA_2_dom_sf"/>
</dbReference>
<dbReference type="InterPro" id="IPR007421">
    <property type="entry name" value="Schlafen_AlbA_2_dom"/>
</dbReference>
<comment type="caution">
    <text evidence="2">The sequence shown here is derived from an EMBL/GenBank/DDBJ whole genome shotgun (WGS) entry which is preliminary data.</text>
</comment>